<keyword evidence="3" id="KW-1185">Reference proteome</keyword>
<comment type="caution">
    <text evidence="2">The sequence shown here is derived from an EMBL/GenBank/DDBJ whole genome shotgun (WGS) entry which is preliminary data.</text>
</comment>
<dbReference type="EMBL" id="JBBHLL010000077">
    <property type="protein sequence ID" value="KAK7819737.1"/>
    <property type="molecule type" value="Genomic_DNA"/>
</dbReference>
<evidence type="ECO:0000313" key="3">
    <source>
        <dbReference type="Proteomes" id="UP001488838"/>
    </source>
</evidence>
<reference evidence="2 3" key="1">
    <citation type="journal article" date="2023" name="bioRxiv">
        <title>Conserved and derived expression patterns and positive selection on dental genes reveal complex evolutionary context of ever-growing rodent molars.</title>
        <authorList>
            <person name="Calamari Z.T."/>
            <person name="Song A."/>
            <person name="Cohen E."/>
            <person name="Akter M."/>
            <person name="Roy R.D."/>
            <person name="Hallikas O."/>
            <person name="Christensen M.M."/>
            <person name="Li P."/>
            <person name="Marangoni P."/>
            <person name="Jernvall J."/>
            <person name="Klein O.D."/>
        </authorList>
    </citation>
    <scope>NUCLEOTIDE SEQUENCE [LARGE SCALE GENOMIC DNA]</scope>
    <source>
        <strain evidence="2">V071</strain>
    </source>
</reference>
<gene>
    <name evidence="2" type="ORF">U0070_012343</name>
</gene>
<protein>
    <submittedName>
        <fullName evidence="2">Uncharacterized protein</fullName>
    </submittedName>
</protein>
<dbReference type="Proteomes" id="UP001488838">
    <property type="component" value="Unassembled WGS sequence"/>
</dbReference>
<proteinExistence type="predicted"/>
<dbReference type="AlphaFoldDB" id="A0AAW0IZE9"/>
<name>A0AAW0IZE9_MYOGA</name>
<feature type="region of interest" description="Disordered" evidence="1">
    <location>
        <begin position="1"/>
        <end position="79"/>
    </location>
</feature>
<evidence type="ECO:0000256" key="1">
    <source>
        <dbReference type="SAM" id="MobiDB-lite"/>
    </source>
</evidence>
<evidence type="ECO:0000313" key="2">
    <source>
        <dbReference type="EMBL" id="KAK7819737.1"/>
    </source>
</evidence>
<sequence>MTRPDYGTGDGGGGPLSESFLPHPPPPELAALAASGGGSGGPSPGLQASPCTSGPASLPHPAVLRELPVPEMRPSRGRS</sequence>
<accession>A0AAW0IZE9</accession>
<organism evidence="2 3">
    <name type="scientific">Myodes glareolus</name>
    <name type="common">Bank vole</name>
    <name type="synonym">Clethrionomys glareolus</name>
    <dbReference type="NCBI Taxonomy" id="447135"/>
    <lineage>
        <taxon>Eukaryota</taxon>
        <taxon>Metazoa</taxon>
        <taxon>Chordata</taxon>
        <taxon>Craniata</taxon>
        <taxon>Vertebrata</taxon>
        <taxon>Euteleostomi</taxon>
        <taxon>Mammalia</taxon>
        <taxon>Eutheria</taxon>
        <taxon>Euarchontoglires</taxon>
        <taxon>Glires</taxon>
        <taxon>Rodentia</taxon>
        <taxon>Myomorpha</taxon>
        <taxon>Muroidea</taxon>
        <taxon>Cricetidae</taxon>
        <taxon>Arvicolinae</taxon>
        <taxon>Myodes</taxon>
    </lineage>
</organism>